<dbReference type="GO" id="GO:0045271">
    <property type="term" value="C:respiratory chain complex I"/>
    <property type="evidence" value="ECO:0007669"/>
    <property type="project" value="InterPro"/>
</dbReference>
<evidence type="ECO:0000313" key="2">
    <source>
        <dbReference type="Proteomes" id="UP000694547"/>
    </source>
</evidence>
<reference evidence="1" key="2">
    <citation type="submission" date="2025-08" db="UniProtKB">
        <authorList>
            <consortium name="Ensembl"/>
        </authorList>
    </citation>
    <scope>IDENTIFICATION</scope>
</reference>
<dbReference type="AlphaFoldDB" id="A0A8C8UF10"/>
<dbReference type="Ensembl" id="ENSPEMT00000039820.1">
    <property type="protein sequence ID" value="ENSPEMP00000031866.1"/>
    <property type="gene ID" value="ENSPEMG00000025117.1"/>
</dbReference>
<dbReference type="Proteomes" id="UP000694547">
    <property type="component" value="Chromosome 14"/>
</dbReference>
<reference evidence="1 2" key="1">
    <citation type="submission" date="2018-10" db="EMBL/GenBank/DDBJ databases">
        <title>Improved assembly of the deer mouse Peromyscus maniculatus genome.</title>
        <authorList>
            <person name="Lassance J.-M."/>
            <person name="Hoekstra H.E."/>
        </authorList>
    </citation>
    <scope>NUCLEOTIDE SEQUENCE [LARGE SCALE GENOMIC DNA]</scope>
</reference>
<sequence length="90" mass="10421">MLPSSLKRFQKIPFWWLLAPEQSAGVSLHPSAPSKFYEYQPNWLDVGLSVGTTVSILLWSYSSNNNDTVQYDRRNELESTLETRMQYCCV</sequence>
<dbReference type="GO" id="GO:0005739">
    <property type="term" value="C:mitochondrion"/>
    <property type="evidence" value="ECO:0007669"/>
    <property type="project" value="InterPro"/>
</dbReference>
<dbReference type="InterPro" id="IPR026192">
    <property type="entry name" value="NDUFC1"/>
</dbReference>
<organism evidence="1 2">
    <name type="scientific">Peromyscus maniculatus bairdii</name>
    <name type="common">Prairie deer mouse</name>
    <dbReference type="NCBI Taxonomy" id="230844"/>
    <lineage>
        <taxon>Eukaryota</taxon>
        <taxon>Metazoa</taxon>
        <taxon>Chordata</taxon>
        <taxon>Craniata</taxon>
        <taxon>Vertebrata</taxon>
        <taxon>Euteleostomi</taxon>
        <taxon>Mammalia</taxon>
        <taxon>Eutheria</taxon>
        <taxon>Euarchontoglires</taxon>
        <taxon>Glires</taxon>
        <taxon>Rodentia</taxon>
        <taxon>Myomorpha</taxon>
        <taxon>Muroidea</taxon>
        <taxon>Cricetidae</taxon>
        <taxon>Neotominae</taxon>
        <taxon>Peromyscus</taxon>
    </lineage>
</organism>
<reference evidence="1" key="3">
    <citation type="submission" date="2025-09" db="UniProtKB">
        <authorList>
            <consortium name="Ensembl"/>
        </authorList>
    </citation>
    <scope>IDENTIFICATION</scope>
</reference>
<proteinExistence type="predicted"/>
<dbReference type="Pfam" id="PF15088">
    <property type="entry name" value="NADH_dh_m_C1"/>
    <property type="match status" value="1"/>
</dbReference>
<keyword evidence="2" id="KW-1185">Reference proteome</keyword>
<name>A0A8C8UF10_PERMB</name>
<accession>A0A8C8UF10</accession>
<protein>
    <submittedName>
        <fullName evidence="1">Uncharacterized protein</fullName>
    </submittedName>
</protein>
<evidence type="ECO:0000313" key="1">
    <source>
        <dbReference type="Ensembl" id="ENSPEMP00000031866.1"/>
    </source>
</evidence>